<reference evidence="2" key="1">
    <citation type="journal article" date="2023" name="PhytoFront">
        <title>Draft Genome Resources of Seven Strains of Tilletia horrida, Causal Agent of Kernel Smut of Rice.</title>
        <authorList>
            <person name="Khanal S."/>
            <person name="Antony Babu S."/>
            <person name="Zhou X.G."/>
        </authorList>
    </citation>
    <scope>NUCLEOTIDE SEQUENCE</scope>
    <source>
        <strain evidence="2">TX6</strain>
    </source>
</reference>
<feature type="compositionally biased region" description="Low complexity" evidence="1">
    <location>
        <begin position="1"/>
        <end position="19"/>
    </location>
</feature>
<organism evidence="2 3">
    <name type="scientific">Tilletia horrida</name>
    <dbReference type="NCBI Taxonomy" id="155126"/>
    <lineage>
        <taxon>Eukaryota</taxon>
        <taxon>Fungi</taxon>
        <taxon>Dikarya</taxon>
        <taxon>Basidiomycota</taxon>
        <taxon>Ustilaginomycotina</taxon>
        <taxon>Exobasidiomycetes</taxon>
        <taxon>Tilletiales</taxon>
        <taxon>Tilletiaceae</taxon>
        <taxon>Tilletia</taxon>
    </lineage>
</organism>
<feature type="region of interest" description="Disordered" evidence="1">
    <location>
        <begin position="1"/>
        <end position="23"/>
    </location>
</feature>
<dbReference type="Proteomes" id="UP001176517">
    <property type="component" value="Unassembled WGS sequence"/>
</dbReference>
<evidence type="ECO:0000313" key="2">
    <source>
        <dbReference type="EMBL" id="KAK0547193.1"/>
    </source>
</evidence>
<proteinExistence type="predicted"/>
<gene>
    <name evidence="2" type="ORF">OC846_004948</name>
</gene>
<evidence type="ECO:0000313" key="3">
    <source>
        <dbReference type="Proteomes" id="UP001176517"/>
    </source>
</evidence>
<accession>A0AAN6JPZ0</accession>
<feature type="non-terminal residue" evidence="2">
    <location>
        <position position="88"/>
    </location>
</feature>
<protein>
    <submittedName>
        <fullName evidence="2">Uncharacterized protein</fullName>
    </submittedName>
</protein>
<sequence length="88" mass="8965">MSQTAASLATAAPAATPSLNLPPDPYGVTTLDTIKVALNSQEPTVPAAVTYIKDSIKNTIRSNPGASTANLSAADARTLLAVAAWLED</sequence>
<dbReference type="AlphaFoldDB" id="A0AAN6JPZ0"/>
<evidence type="ECO:0000256" key="1">
    <source>
        <dbReference type="SAM" id="MobiDB-lite"/>
    </source>
</evidence>
<keyword evidence="3" id="KW-1185">Reference proteome</keyword>
<comment type="caution">
    <text evidence="2">The sequence shown here is derived from an EMBL/GenBank/DDBJ whole genome shotgun (WGS) entry which is preliminary data.</text>
</comment>
<name>A0AAN6JPZ0_9BASI</name>
<dbReference type="EMBL" id="JAPDMZ010000168">
    <property type="protein sequence ID" value="KAK0547193.1"/>
    <property type="molecule type" value="Genomic_DNA"/>
</dbReference>